<dbReference type="Gene3D" id="3.40.50.410">
    <property type="entry name" value="von Willebrand factor, type A domain"/>
    <property type="match status" value="1"/>
</dbReference>
<dbReference type="HOGENOM" id="CLU_024570_0_1_6"/>
<dbReference type="STRING" id="523791.Kkor_1983"/>
<evidence type="ECO:0000313" key="3">
    <source>
        <dbReference type="EMBL" id="ACV27393.1"/>
    </source>
</evidence>
<sequence length="348" mass="39629">MFEFVWPWTWVLLPLPLLIWWLAERKRQKQALRAPLFLYWRSIQEQQGKSTKRFPWLTFLIWALMITALARPQWVGDTMDLPATGRDLMISIDISGSMEMPDMVIEDKEVDRLVAVKALLTDFIARRKGDRVGMILFGEQAYLQTPLTFDLKTVQTMLDETTIGLAGSSRTAIGDGIGLAVKRLRERDANNRVLILLTDGQNNTGALNPLQAAELAEHAGITIYTIGVGADEMIVKNRFFGNRRINPSLELDEESLIAVAEKTGGRYFRARDTKEMEEIYQIIDELEPVEDDYQSYRPIKALFYIPLSLALLISLLSILIRTLISWRMHSSAITQTKVGSTNQEDTHV</sequence>
<dbReference type="PANTHER" id="PTHR22550">
    <property type="entry name" value="SPORE GERMINATION PROTEIN"/>
    <property type="match status" value="1"/>
</dbReference>
<dbReference type="EMBL" id="CP001707">
    <property type="protein sequence ID" value="ACV27393.1"/>
    <property type="molecule type" value="Genomic_DNA"/>
</dbReference>
<dbReference type="SUPFAM" id="SSF53300">
    <property type="entry name" value="vWA-like"/>
    <property type="match status" value="1"/>
</dbReference>
<dbReference type="InParanoid" id="C7R6G5"/>
<dbReference type="InterPro" id="IPR002035">
    <property type="entry name" value="VWF_A"/>
</dbReference>
<feature type="transmembrane region" description="Helical" evidence="1">
    <location>
        <begin position="6"/>
        <end position="23"/>
    </location>
</feature>
<dbReference type="AlphaFoldDB" id="C7R6G5"/>
<reference evidence="3 4" key="1">
    <citation type="journal article" date="2009" name="Stand. Genomic Sci.">
        <title>Complete genome sequence of Kangiella koreensis type strain (SW-125).</title>
        <authorList>
            <person name="Han C."/>
            <person name="Sikorski J."/>
            <person name="Lapidus A."/>
            <person name="Nolan M."/>
            <person name="Glavina Del Rio T."/>
            <person name="Tice H."/>
            <person name="Cheng J.F."/>
            <person name="Lucas S."/>
            <person name="Chen F."/>
            <person name="Copeland A."/>
            <person name="Ivanova N."/>
            <person name="Mavromatis K."/>
            <person name="Ovchinnikova G."/>
            <person name="Pati A."/>
            <person name="Bruce D."/>
            <person name="Goodwin L."/>
            <person name="Pitluck S."/>
            <person name="Chen A."/>
            <person name="Palaniappan K."/>
            <person name="Land M."/>
            <person name="Hauser L."/>
            <person name="Chang Y.J."/>
            <person name="Jeffries C.D."/>
            <person name="Chain P."/>
            <person name="Saunders E."/>
            <person name="Brettin T."/>
            <person name="Goker M."/>
            <person name="Tindall B.J."/>
            <person name="Bristow J."/>
            <person name="Eisen J.A."/>
            <person name="Markowitz V."/>
            <person name="Hugenholtz P."/>
            <person name="Kyrpides N.C."/>
            <person name="Klenk H.P."/>
            <person name="Detter J.C."/>
        </authorList>
    </citation>
    <scope>NUCLEOTIDE SEQUENCE [LARGE SCALE GENOMIC DNA]</scope>
    <source>
        <strain evidence="4">DSM 16069 / KCTC 12182 / SW-125</strain>
    </source>
</reference>
<evidence type="ECO:0000259" key="2">
    <source>
        <dbReference type="PROSITE" id="PS50234"/>
    </source>
</evidence>
<organism evidence="3 4">
    <name type="scientific">Kangiella koreensis (strain DSM 16069 / JCM 12317 / KCTC 12182 / SW-125)</name>
    <dbReference type="NCBI Taxonomy" id="523791"/>
    <lineage>
        <taxon>Bacteria</taxon>
        <taxon>Pseudomonadati</taxon>
        <taxon>Pseudomonadota</taxon>
        <taxon>Gammaproteobacteria</taxon>
        <taxon>Kangiellales</taxon>
        <taxon>Kangiellaceae</taxon>
        <taxon>Kangiella</taxon>
    </lineage>
</organism>
<dbReference type="KEGG" id="kko:Kkor_1983"/>
<dbReference type="CDD" id="cd01467">
    <property type="entry name" value="vWA_BatA_type"/>
    <property type="match status" value="1"/>
</dbReference>
<accession>C7R6G5</accession>
<dbReference type="PANTHER" id="PTHR22550:SF18">
    <property type="entry name" value="VWFA DOMAIN-CONTAINING PROTEIN"/>
    <property type="match status" value="1"/>
</dbReference>
<feature type="domain" description="VWFA" evidence="2">
    <location>
        <begin position="87"/>
        <end position="286"/>
    </location>
</feature>
<feature type="transmembrane region" description="Helical" evidence="1">
    <location>
        <begin position="54"/>
        <end position="74"/>
    </location>
</feature>
<dbReference type="RefSeq" id="WP_015780998.1">
    <property type="nucleotide sequence ID" value="NC_013166.1"/>
</dbReference>
<dbReference type="InterPro" id="IPR036465">
    <property type="entry name" value="vWFA_dom_sf"/>
</dbReference>
<proteinExistence type="predicted"/>
<dbReference type="Pfam" id="PF00092">
    <property type="entry name" value="VWA"/>
    <property type="match status" value="1"/>
</dbReference>
<dbReference type="eggNOG" id="COG2304">
    <property type="taxonomic scope" value="Bacteria"/>
</dbReference>
<dbReference type="OrthoDB" id="6206554at2"/>
<dbReference type="Proteomes" id="UP000001231">
    <property type="component" value="Chromosome"/>
</dbReference>
<feature type="transmembrane region" description="Helical" evidence="1">
    <location>
        <begin position="301"/>
        <end position="320"/>
    </location>
</feature>
<keyword evidence="1" id="KW-1133">Transmembrane helix</keyword>
<name>C7R6G5_KANKD</name>
<keyword evidence="1" id="KW-0812">Transmembrane</keyword>
<dbReference type="SMART" id="SM00327">
    <property type="entry name" value="VWA"/>
    <property type="match status" value="1"/>
</dbReference>
<evidence type="ECO:0000256" key="1">
    <source>
        <dbReference type="SAM" id="Phobius"/>
    </source>
</evidence>
<evidence type="ECO:0000313" key="4">
    <source>
        <dbReference type="Proteomes" id="UP000001231"/>
    </source>
</evidence>
<dbReference type="InterPro" id="IPR033881">
    <property type="entry name" value="vWA_BatA_type"/>
</dbReference>
<protein>
    <submittedName>
        <fullName evidence="3">von Willebrand factor type A</fullName>
    </submittedName>
</protein>
<dbReference type="PROSITE" id="PS50234">
    <property type="entry name" value="VWFA"/>
    <property type="match status" value="1"/>
</dbReference>
<dbReference type="InterPro" id="IPR050768">
    <property type="entry name" value="UPF0353/GerABKA_families"/>
</dbReference>
<gene>
    <name evidence="3" type="ordered locus">Kkor_1983</name>
</gene>
<keyword evidence="4" id="KW-1185">Reference proteome</keyword>
<keyword evidence="1" id="KW-0472">Membrane</keyword>